<dbReference type="OrthoDB" id="10423240at2759"/>
<name>A0A8K0CWQ0_IGNLU</name>
<evidence type="ECO:0000313" key="3">
    <source>
        <dbReference type="Proteomes" id="UP000801492"/>
    </source>
</evidence>
<organism evidence="2 3">
    <name type="scientific">Ignelater luminosus</name>
    <name type="common">Cucubano</name>
    <name type="synonym">Pyrophorus luminosus</name>
    <dbReference type="NCBI Taxonomy" id="2038154"/>
    <lineage>
        <taxon>Eukaryota</taxon>
        <taxon>Metazoa</taxon>
        <taxon>Ecdysozoa</taxon>
        <taxon>Arthropoda</taxon>
        <taxon>Hexapoda</taxon>
        <taxon>Insecta</taxon>
        <taxon>Pterygota</taxon>
        <taxon>Neoptera</taxon>
        <taxon>Endopterygota</taxon>
        <taxon>Coleoptera</taxon>
        <taxon>Polyphaga</taxon>
        <taxon>Elateriformia</taxon>
        <taxon>Elateroidea</taxon>
        <taxon>Elateridae</taxon>
        <taxon>Agrypninae</taxon>
        <taxon>Pyrophorini</taxon>
        <taxon>Ignelater</taxon>
    </lineage>
</organism>
<dbReference type="Proteomes" id="UP000801492">
    <property type="component" value="Unassembled WGS sequence"/>
</dbReference>
<keyword evidence="1" id="KW-0732">Signal</keyword>
<evidence type="ECO:0000313" key="2">
    <source>
        <dbReference type="EMBL" id="KAF2895085.1"/>
    </source>
</evidence>
<feature type="signal peptide" evidence="1">
    <location>
        <begin position="1"/>
        <end position="15"/>
    </location>
</feature>
<gene>
    <name evidence="2" type="ORF">ILUMI_11090</name>
</gene>
<evidence type="ECO:0000256" key="1">
    <source>
        <dbReference type="SAM" id="SignalP"/>
    </source>
</evidence>
<sequence length="310" mass="35946">MHLTALFLLFPFCSAFYSFTGSTIEMIDHKKWKDIATGNYPYIWMINFYCAKAGDKKCKKSEVLKDEYTDAVAILKGLVKPAAYKVNSDFPAFVRIPSVMLYVPNSTEPYVFELENFPEQVKRPSFRLVHFVQDLVINHIKSDQVRHVTSSWKLNQLRTDWMQKVVYNEIPNQCTFVLMYDDFKKEQIKLQLLAAVATAVYSVHGISNKQINFGVANFRETKDAFKDIREHYTVPKFMFFGPRNAPANKQLIFGYDGRMDVADMTRWIISRHADMMIIPGDTVQINIKREAGFVGQVINIDDRKFYIGTH</sequence>
<dbReference type="EMBL" id="VTPC01006256">
    <property type="protein sequence ID" value="KAF2895085.1"/>
    <property type="molecule type" value="Genomic_DNA"/>
</dbReference>
<comment type="caution">
    <text evidence="2">The sequence shown here is derived from an EMBL/GenBank/DDBJ whole genome shotgun (WGS) entry which is preliminary data.</text>
</comment>
<reference evidence="2" key="1">
    <citation type="submission" date="2019-08" db="EMBL/GenBank/DDBJ databases">
        <title>The genome of the North American firefly Photinus pyralis.</title>
        <authorList>
            <consortium name="Photinus pyralis genome working group"/>
            <person name="Fallon T.R."/>
            <person name="Sander Lower S.E."/>
            <person name="Weng J.-K."/>
        </authorList>
    </citation>
    <scope>NUCLEOTIDE SEQUENCE</scope>
    <source>
        <strain evidence="2">TRF0915ILg1</strain>
        <tissue evidence="2">Whole body</tissue>
    </source>
</reference>
<protein>
    <submittedName>
        <fullName evidence="2">Uncharacterized protein</fullName>
    </submittedName>
</protein>
<keyword evidence="3" id="KW-1185">Reference proteome</keyword>
<accession>A0A8K0CWQ0</accession>
<dbReference type="AlphaFoldDB" id="A0A8K0CWQ0"/>
<proteinExistence type="predicted"/>
<feature type="chain" id="PRO_5035475796" evidence="1">
    <location>
        <begin position="16"/>
        <end position="310"/>
    </location>
</feature>